<feature type="compositionally biased region" description="Low complexity" evidence="2">
    <location>
        <begin position="744"/>
        <end position="758"/>
    </location>
</feature>
<feature type="region of interest" description="Disordered" evidence="2">
    <location>
        <begin position="706"/>
        <end position="729"/>
    </location>
</feature>
<feature type="coiled-coil region" evidence="1">
    <location>
        <begin position="361"/>
        <end position="409"/>
    </location>
</feature>
<dbReference type="AlphaFoldDB" id="A0A5A9W5X8"/>
<sequence>MLRKLALSLAIAGALGVTQANALGLGEITVRSALNEPLNAEIRLLQVRDLSPLQIQPRMASVDDFSLAGVSRSRFVNDMRFQVSVRPDGTGVIRVTSNEPIREPFLNFLMEVNWPSGRLVREYTVLLDPPVFDPAPMRQAVMPAVAPQVTPVAPVAPVVARPAAVATPPVSNVRTRVDSGSEIYIDSRDTLWNLALRHRPDASVPPQQMMLALLRKNPQSFPTGNINMMKAGTVMQRPTLEEIRQLNAQQANAEVARQTELWRQGRGRTPVAASASTPASAPSATTPVPVTDPSAPATPAVDAALKIVTPPEAPEADVADAEVAEPSPADITPSEVSDEAVLTDEASALSTDLAEGLLQRSEEIDNRLAITQEVVDKIERENRDLNEKLDSIQEQLALMQRMLELKDQELAAIQTQPQTPDSAASSLLESLKSLPVVGGLAGALIAALAALVLARRKREPKEKAPMFTAPENLKPQSASDHLPEAAVAAAAVSAAAVAQADEGATAEEASTPQVEEPALSNDDFVDDFSDLDLDMDLDLTEEPVADDSVRVMDEEFDLSSEEDLDVLMAAQDLQDLEGGEDWAAADQPATAEVTEEVASAPETEEVEDLLADLDFDEVLTQTPAAEEDDLLSSLEQDLMADLPEELEEASSWVDQADDLRLDTEAELTEVLEPEAVTPAEAPVKVPAAAEVDVAEEEGLDFSLEDLLSPAAEAEAEANETASTSELESSLLDADELDFVLNEMSAEPEQEASVASAAPEVEDKVDEEVDAFGELDFTLSEPAEQVSLETEKTSADLDLDAELESLSFTSEPSAEVVEEVVEDELLADDLDALFSAGIELEEEVLETAASASETASVTSPGARVEEELTANIMHDLEMGLEDELDDLLGSTDDEIALEDTGAESDEDLDLLDSLNMLDGADEIETKLDLARAYMDMDDQEGAKEILKEIVRDGNEAQRMEADKLLRDLG</sequence>
<dbReference type="InterPro" id="IPR020011">
    <property type="entry name" value="FimV_C"/>
</dbReference>
<dbReference type="OrthoDB" id="5298707at2"/>
<feature type="compositionally biased region" description="Acidic residues" evidence="2">
    <location>
        <begin position="314"/>
        <end position="323"/>
    </location>
</feature>
<feature type="region of interest" description="Disordered" evidence="2">
    <location>
        <begin position="260"/>
        <end position="297"/>
    </location>
</feature>
<evidence type="ECO:0000259" key="4">
    <source>
        <dbReference type="Pfam" id="PF25800"/>
    </source>
</evidence>
<reference evidence="5 6" key="1">
    <citation type="submission" date="2019-03" db="EMBL/GenBank/DDBJ databases">
        <title>Nitrincola sp. nov. isolated from an Indian soda lake.</title>
        <authorList>
            <person name="Joshi A."/>
            <person name="Thite S.V."/>
            <person name="Joseph N."/>
            <person name="Dhotre D."/>
            <person name="Moorthy M."/>
            <person name="Shouche Y.S."/>
        </authorList>
    </citation>
    <scope>NUCLEOTIDE SEQUENCE [LARGE SCALE GENOMIC DNA]</scope>
    <source>
        <strain evidence="5 6">MEB193</strain>
    </source>
</reference>
<keyword evidence="6" id="KW-1185">Reference proteome</keyword>
<dbReference type="RefSeq" id="WP_149390158.1">
    <property type="nucleotide sequence ID" value="NZ_SMRS01000002.1"/>
</dbReference>
<proteinExistence type="predicted"/>
<dbReference type="NCBIfam" id="TIGR03505">
    <property type="entry name" value="FimV_core"/>
    <property type="match status" value="1"/>
</dbReference>
<evidence type="ECO:0000256" key="1">
    <source>
        <dbReference type="SAM" id="Coils"/>
    </source>
</evidence>
<feature type="region of interest" description="Disordered" evidence="2">
    <location>
        <begin position="499"/>
        <end position="522"/>
    </location>
</feature>
<feature type="compositionally biased region" description="Low complexity" evidence="2">
    <location>
        <begin position="269"/>
        <end position="297"/>
    </location>
</feature>
<feature type="region of interest" description="Disordered" evidence="2">
    <location>
        <begin position="313"/>
        <end position="337"/>
    </location>
</feature>
<protein>
    <recommendedName>
        <fullName evidence="4">FimV N-terminal domain-containing protein</fullName>
    </recommendedName>
</protein>
<feature type="domain" description="FimV N-terminal" evidence="4">
    <location>
        <begin position="23"/>
        <end position="130"/>
    </location>
</feature>
<accession>A0A5A9W5X8</accession>
<evidence type="ECO:0000313" key="5">
    <source>
        <dbReference type="EMBL" id="KAA0875854.1"/>
    </source>
</evidence>
<keyword evidence="3" id="KW-0732">Signal</keyword>
<dbReference type="InterPro" id="IPR038440">
    <property type="entry name" value="FimV_C_sf"/>
</dbReference>
<evidence type="ECO:0000256" key="2">
    <source>
        <dbReference type="SAM" id="MobiDB-lite"/>
    </source>
</evidence>
<dbReference type="EMBL" id="SMRS01000002">
    <property type="protein sequence ID" value="KAA0875854.1"/>
    <property type="molecule type" value="Genomic_DNA"/>
</dbReference>
<dbReference type="Proteomes" id="UP000325302">
    <property type="component" value="Unassembled WGS sequence"/>
</dbReference>
<dbReference type="InterPro" id="IPR020012">
    <property type="entry name" value="LysM_FimV"/>
</dbReference>
<dbReference type="Pfam" id="PF25800">
    <property type="entry name" value="FimV_N"/>
    <property type="match status" value="1"/>
</dbReference>
<dbReference type="NCBIfam" id="TIGR03504">
    <property type="entry name" value="FimV_Cterm"/>
    <property type="match status" value="1"/>
</dbReference>
<evidence type="ECO:0000256" key="3">
    <source>
        <dbReference type="SAM" id="SignalP"/>
    </source>
</evidence>
<feature type="chain" id="PRO_5022973854" description="FimV N-terminal domain-containing protein" evidence="3">
    <location>
        <begin position="23"/>
        <end position="968"/>
    </location>
</feature>
<dbReference type="Gene3D" id="1.20.58.2200">
    <property type="match status" value="1"/>
</dbReference>
<gene>
    <name evidence="5" type="ORF">E1H14_03990</name>
</gene>
<keyword evidence="1" id="KW-0175">Coiled coil</keyword>
<evidence type="ECO:0000313" key="6">
    <source>
        <dbReference type="Proteomes" id="UP000325302"/>
    </source>
</evidence>
<organism evidence="5 6">
    <name type="scientific">Nitrincola tapanii</name>
    <dbReference type="NCBI Taxonomy" id="1708751"/>
    <lineage>
        <taxon>Bacteria</taxon>
        <taxon>Pseudomonadati</taxon>
        <taxon>Pseudomonadota</taxon>
        <taxon>Gammaproteobacteria</taxon>
        <taxon>Oceanospirillales</taxon>
        <taxon>Oceanospirillaceae</taxon>
        <taxon>Nitrincola</taxon>
    </lineage>
</organism>
<feature type="signal peptide" evidence="3">
    <location>
        <begin position="1"/>
        <end position="22"/>
    </location>
</feature>
<name>A0A5A9W5X8_9GAMM</name>
<comment type="caution">
    <text evidence="5">The sequence shown here is derived from an EMBL/GenBank/DDBJ whole genome shotgun (WGS) entry which is preliminary data.</text>
</comment>
<feature type="region of interest" description="Disordered" evidence="2">
    <location>
        <begin position="744"/>
        <end position="763"/>
    </location>
</feature>
<dbReference type="InterPro" id="IPR057840">
    <property type="entry name" value="FimV_N"/>
</dbReference>